<evidence type="ECO:0000256" key="2">
    <source>
        <dbReference type="ARBA" id="ARBA00022598"/>
    </source>
</evidence>
<dbReference type="InterPro" id="IPR000873">
    <property type="entry name" value="AMP-dep_synth/lig_dom"/>
</dbReference>
<dbReference type="PANTHER" id="PTHR43605">
    <property type="entry name" value="ACYL-COENZYME A SYNTHETASE"/>
    <property type="match status" value="1"/>
</dbReference>
<evidence type="ECO:0000313" key="8">
    <source>
        <dbReference type="Proteomes" id="UP000559626"/>
    </source>
</evidence>
<protein>
    <submittedName>
        <fullName evidence="7">Acyl--CoA ligase</fullName>
    </submittedName>
</protein>
<evidence type="ECO:0000256" key="3">
    <source>
        <dbReference type="ARBA" id="ARBA00022741"/>
    </source>
</evidence>
<evidence type="ECO:0000313" key="7">
    <source>
        <dbReference type="EMBL" id="NML67677.1"/>
    </source>
</evidence>
<dbReference type="RefSeq" id="WP_169533328.1">
    <property type="nucleotide sequence ID" value="NZ_JABBGH010000003.1"/>
</dbReference>
<dbReference type="Gene3D" id="3.40.50.12780">
    <property type="entry name" value="N-terminal domain of ligase-like"/>
    <property type="match status" value="1"/>
</dbReference>
<dbReference type="GO" id="GO:0016405">
    <property type="term" value="F:CoA-ligase activity"/>
    <property type="evidence" value="ECO:0007669"/>
    <property type="project" value="UniProtKB-ARBA"/>
</dbReference>
<gene>
    <name evidence="7" type="ORF">HHL22_20950</name>
</gene>
<proteinExistence type="inferred from homology"/>
<keyword evidence="8" id="KW-1185">Reference proteome</keyword>
<evidence type="ECO:0000256" key="1">
    <source>
        <dbReference type="ARBA" id="ARBA00006432"/>
    </source>
</evidence>
<dbReference type="InterPro" id="IPR042099">
    <property type="entry name" value="ANL_N_sf"/>
</dbReference>
<dbReference type="InterPro" id="IPR045851">
    <property type="entry name" value="AMP-bd_C_sf"/>
</dbReference>
<dbReference type="SUPFAM" id="SSF56801">
    <property type="entry name" value="Acetyl-CoA synthetase-like"/>
    <property type="match status" value="1"/>
</dbReference>
<feature type="domain" description="AMP-binding enzyme C-terminal" evidence="6">
    <location>
        <begin position="461"/>
        <end position="539"/>
    </location>
</feature>
<dbReference type="Proteomes" id="UP000559626">
    <property type="component" value="Unassembled WGS sequence"/>
</dbReference>
<dbReference type="FunFam" id="3.30.300.30:FF:000005">
    <property type="entry name" value="Acyl-coenzyme A synthetase ACSM5, mitochondrial"/>
    <property type="match status" value="1"/>
</dbReference>
<dbReference type="GO" id="GO:0006633">
    <property type="term" value="P:fatty acid biosynthetic process"/>
    <property type="evidence" value="ECO:0007669"/>
    <property type="project" value="TreeGrafter"/>
</dbReference>
<dbReference type="InterPro" id="IPR051087">
    <property type="entry name" value="Mitochondrial_ACSM"/>
</dbReference>
<comment type="similarity">
    <text evidence="1">Belongs to the ATP-dependent AMP-binding enzyme family.</text>
</comment>
<dbReference type="AlphaFoldDB" id="A0A7Y0FP51"/>
<evidence type="ECO:0000256" key="4">
    <source>
        <dbReference type="ARBA" id="ARBA00022840"/>
    </source>
</evidence>
<dbReference type="Gene3D" id="3.30.300.30">
    <property type="match status" value="1"/>
</dbReference>
<keyword evidence="3" id="KW-0547">Nucleotide-binding</keyword>
<evidence type="ECO:0000259" key="6">
    <source>
        <dbReference type="Pfam" id="PF13193"/>
    </source>
</evidence>
<dbReference type="EMBL" id="JABBGH010000003">
    <property type="protein sequence ID" value="NML67677.1"/>
    <property type="molecule type" value="Genomic_DNA"/>
</dbReference>
<dbReference type="InterPro" id="IPR025110">
    <property type="entry name" value="AMP-bd_C"/>
</dbReference>
<dbReference type="GO" id="GO:0005524">
    <property type="term" value="F:ATP binding"/>
    <property type="evidence" value="ECO:0007669"/>
    <property type="project" value="UniProtKB-KW"/>
</dbReference>
<dbReference type="PROSITE" id="PS00455">
    <property type="entry name" value="AMP_BINDING"/>
    <property type="match status" value="1"/>
</dbReference>
<dbReference type="GO" id="GO:0015645">
    <property type="term" value="F:fatty acid ligase activity"/>
    <property type="evidence" value="ECO:0007669"/>
    <property type="project" value="TreeGrafter"/>
</dbReference>
<reference evidence="7 8" key="1">
    <citation type="submission" date="2020-04" db="EMBL/GenBank/DDBJ databases">
        <title>Hymenobacter polaris sp. nov., isolated from Arctic soil.</title>
        <authorList>
            <person name="Dahal R.H."/>
        </authorList>
    </citation>
    <scope>NUCLEOTIDE SEQUENCE [LARGE SCALE GENOMIC DNA]</scope>
    <source>
        <strain evidence="7 8">RP-2-7</strain>
    </source>
</reference>
<organism evidence="7 8">
    <name type="scientific">Hymenobacter polaris</name>
    <dbReference type="NCBI Taxonomy" id="2682546"/>
    <lineage>
        <taxon>Bacteria</taxon>
        <taxon>Pseudomonadati</taxon>
        <taxon>Bacteroidota</taxon>
        <taxon>Cytophagia</taxon>
        <taxon>Cytophagales</taxon>
        <taxon>Hymenobacteraceae</taxon>
        <taxon>Hymenobacter</taxon>
    </lineage>
</organism>
<keyword evidence="4" id="KW-0067">ATP-binding</keyword>
<sequence>MQAYFREFQRLAAAGNYQALTQRPVPKPEFFNWTADIVEGLHLAAHPDQPALVLADDAGSRTFSYAELLGQANQLLNYWRQRGVQPHEAVFLMVPVCAELWPAYLAGIKGGQVLVPAASILTAQDLAYRFGTLLPAVVLADAENAAKIDEAEQALGGRIGLKMLVGDPAASRPGWVGFGALAGLGTQAAPAPTRADDPLFLFFTSGTTGLPKVVTHTHFSYPVGHLSTAAWIGLRPTDRHCNVAQPGWAKFAWSSFFAPLSIGATVVAYQGSGRFAAGPLLAMLARERVSTFCAPPTVLRLLVLEDLAAYPLPALRECVSAGEPLNPEVITAWQRGTGHWLRDGYGQTESTAMLVNLPGAELRLGSMGQPSFMYDVAIADDAGAELPALTEGYIVVRTDTGRPNGLFKEYYGEPARAASVFQHGLYYTGDKAYRDPDGYFWFVGRDDDVIKSSGYRIGPFEVESVLLEHPAVVEAAVVGVPHPIKGHEVKAFVVLAAGAAPTAALAHELLAYGRAHLAPYKAPRRLELVAELPKTISGKIRRVELRARPAGGAGEFSSER</sequence>
<dbReference type="GO" id="GO:0006637">
    <property type="term" value="P:acyl-CoA metabolic process"/>
    <property type="evidence" value="ECO:0007669"/>
    <property type="project" value="TreeGrafter"/>
</dbReference>
<dbReference type="InterPro" id="IPR020845">
    <property type="entry name" value="AMP-binding_CS"/>
</dbReference>
<dbReference type="Pfam" id="PF13193">
    <property type="entry name" value="AMP-binding_C"/>
    <property type="match status" value="1"/>
</dbReference>
<keyword evidence="2 7" id="KW-0436">Ligase</keyword>
<comment type="caution">
    <text evidence="7">The sequence shown here is derived from an EMBL/GenBank/DDBJ whole genome shotgun (WGS) entry which is preliminary data.</text>
</comment>
<evidence type="ECO:0000259" key="5">
    <source>
        <dbReference type="Pfam" id="PF00501"/>
    </source>
</evidence>
<dbReference type="Pfam" id="PF00501">
    <property type="entry name" value="AMP-binding"/>
    <property type="match status" value="1"/>
</dbReference>
<accession>A0A7Y0FP51</accession>
<dbReference type="PANTHER" id="PTHR43605:SF10">
    <property type="entry name" value="ACYL-COA SYNTHETASE MEDIUM CHAIN FAMILY MEMBER 3"/>
    <property type="match status" value="1"/>
</dbReference>
<name>A0A7Y0FP51_9BACT</name>
<feature type="domain" description="AMP-dependent synthetase/ligase" evidence="5">
    <location>
        <begin position="44"/>
        <end position="411"/>
    </location>
</feature>
<dbReference type="GO" id="GO:0004321">
    <property type="term" value="F:fatty-acyl-CoA synthase activity"/>
    <property type="evidence" value="ECO:0007669"/>
    <property type="project" value="TreeGrafter"/>
</dbReference>